<organism evidence="3 5">
    <name type="scientific">Acetobacterium wieringae</name>
    <dbReference type="NCBI Taxonomy" id="52694"/>
    <lineage>
        <taxon>Bacteria</taxon>
        <taxon>Bacillati</taxon>
        <taxon>Bacillota</taxon>
        <taxon>Clostridia</taxon>
        <taxon>Eubacteriales</taxon>
        <taxon>Eubacteriaceae</taxon>
        <taxon>Acetobacterium</taxon>
    </lineage>
</organism>
<feature type="domain" description="PAC" evidence="2">
    <location>
        <begin position="92"/>
        <end position="144"/>
    </location>
</feature>
<evidence type="ECO:0000313" key="4">
    <source>
        <dbReference type="EMBL" id="UYO64152.1"/>
    </source>
</evidence>
<reference evidence="3 5" key="1">
    <citation type="submission" date="2015-09" db="EMBL/GenBank/DDBJ databases">
        <title>Genome sequence of Acetobacterium wieringae DSM 1911.</title>
        <authorList>
            <person name="Poehlein A."/>
            <person name="Bengelsdorf F.R."/>
            <person name="Schiel-Bengelsdorf B."/>
            <person name="Duerre P."/>
            <person name="Daniel R."/>
        </authorList>
    </citation>
    <scope>NUCLEOTIDE SEQUENCE [LARGE SCALE GENOMIC DNA]</scope>
    <source>
        <strain evidence="3 5">DSM 1911</strain>
    </source>
</reference>
<dbReference type="InterPro" id="IPR000700">
    <property type="entry name" value="PAS-assoc_C"/>
</dbReference>
<dbReference type="SUPFAM" id="SSF48452">
    <property type="entry name" value="TPR-like"/>
    <property type="match status" value="1"/>
</dbReference>
<name>A0A1F2PEC8_9FIRM</name>
<sequence>MKKNSVNNSTIDFQQLVDQLMECVWVFDLSTKKFLYISPSIFQLRGLTVEEAMKEKLEDCLTVRSLQKLKNDSLRRYQRFIDGDRSNSIVYHLGDYEQYCKDGSIKYIEISTRLELDTATEHVLVVGVSRDITQRKLHEKNLIKTIRTQHKLMNVEPTGNNGEFQLFVYFFGKFRVCTKPHENPIKWRTSKTEELFAFLLQKENQYISRDEILEALWPEAAMEKAIKLLHTTIYNLKTDLKKTNVCFNLNLTNGFYFFDSQHFYSDLSEVRKLLNTSVNPYAEIDEKSARDIEYAVILYQGDYLSENDYSWASAQRAFYRRQFEKYTFMLARYYFLRRDYRSTRRILDMLIALDNLNEDYHELLLNVFLFDDDYAGFIKHYNDLLEMLQRELNQPPTQSIQTLYQQYRDYAQICIKKKRAHF</sequence>
<reference evidence="4" key="2">
    <citation type="submission" date="2021-11" db="EMBL/GenBank/DDBJ databases">
        <title>Isoprene-degrading acetogen.</title>
        <authorList>
            <person name="Yang Y."/>
            <person name="Jin H."/>
            <person name="Yan J."/>
        </authorList>
    </citation>
    <scope>NUCLEOTIDE SEQUENCE</scope>
    <source>
        <strain evidence="4">Berkeley</strain>
    </source>
</reference>
<dbReference type="InterPro" id="IPR005158">
    <property type="entry name" value="BTAD"/>
</dbReference>
<dbReference type="PROSITE" id="PS50113">
    <property type="entry name" value="PAC"/>
    <property type="match status" value="1"/>
</dbReference>
<dbReference type="OrthoDB" id="3190595at2"/>
<dbReference type="PROSITE" id="PS50112">
    <property type="entry name" value="PAS"/>
    <property type="match status" value="1"/>
</dbReference>
<dbReference type="GO" id="GO:0006355">
    <property type="term" value="P:regulation of DNA-templated transcription"/>
    <property type="evidence" value="ECO:0007669"/>
    <property type="project" value="InterPro"/>
</dbReference>
<proteinExistence type="predicted"/>
<dbReference type="STRING" id="52694.ACWI_28970"/>
<dbReference type="PANTHER" id="PTHR35807:SF2">
    <property type="entry name" value="TRANSCRIPTIONAL ACTIVATOR DOMAIN"/>
    <property type="match status" value="1"/>
</dbReference>
<dbReference type="InterPro" id="IPR036388">
    <property type="entry name" value="WH-like_DNA-bd_sf"/>
</dbReference>
<dbReference type="InterPro" id="IPR051677">
    <property type="entry name" value="AfsR-DnrI-RedD_regulator"/>
</dbReference>
<dbReference type="SMART" id="SM00086">
    <property type="entry name" value="PAC"/>
    <property type="match status" value="1"/>
</dbReference>
<dbReference type="Proteomes" id="UP000176244">
    <property type="component" value="Unassembled WGS sequence"/>
</dbReference>
<dbReference type="NCBIfam" id="TIGR00229">
    <property type="entry name" value="sensory_box"/>
    <property type="match status" value="1"/>
</dbReference>
<dbReference type="SMART" id="SM01043">
    <property type="entry name" value="BTAD"/>
    <property type="match status" value="1"/>
</dbReference>
<dbReference type="EMBL" id="CP087994">
    <property type="protein sequence ID" value="UYO64152.1"/>
    <property type="molecule type" value="Genomic_DNA"/>
</dbReference>
<evidence type="ECO:0000259" key="2">
    <source>
        <dbReference type="PROSITE" id="PS50113"/>
    </source>
</evidence>
<evidence type="ECO:0000259" key="1">
    <source>
        <dbReference type="PROSITE" id="PS50112"/>
    </source>
</evidence>
<evidence type="ECO:0000313" key="5">
    <source>
        <dbReference type="Proteomes" id="UP000176244"/>
    </source>
</evidence>
<protein>
    <submittedName>
        <fullName evidence="3">Bacterial transcriptional activator domain protein</fullName>
    </submittedName>
    <submittedName>
        <fullName evidence="4">PAS domain S-box protein</fullName>
    </submittedName>
</protein>
<evidence type="ECO:0000313" key="6">
    <source>
        <dbReference type="Proteomes" id="UP001163550"/>
    </source>
</evidence>
<dbReference type="EMBL" id="LKEU01000037">
    <property type="protein sequence ID" value="OFV69759.1"/>
    <property type="molecule type" value="Genomic_DNA"/>
</dbReference>
<accession>A0A1F2PEC8</accession>
<dbReference type="InterPro" id="IPR011990">
    <property type="entry name" value="TPR-like_helical_dom_sf"/>
</dbReference>
<dbReference type="InterPro" id="IPR001610">
    <property type="entry name" value="PAC"/>
</dbReference>
<dbReference type="SUPFAM" id="SSF55785">
    <property type="entry name" value="PYP-like sensor domain (PAS domain)"/>
    <property type="match status" value="1"/>
</dbReference>
<dbReference type="InterPro" id="IPR000014">
    <property type="entry name" value="PAS"/>
</dbReference>
<dbReference type="GO" id="GO:0003677">
    <property type="term" value="F:DNA binding"/>
    <property type="evidence" value="ECO:0007669"/>
    <property type="project" value="InterPro"/>
</dbReference>
<feature type="domain" description="PAS" evidence="1">
    <location>
        <begin position="9"/>
        <end position="53"/>
    </location>
</feature>
<dbReference type="AlphaFoldDB" id="A0A1F2PEC8"/>
<evidence type="ECO:0000313" key="3">
    <source>
        <dbReference type="EMBL" id="OFV69759.1"/>
    </source>
</evidence>
<dbReference type="Gene3D" id="3.30.450.20">
    <property type="entry name" value="PAS domain"/>
    <property type="match status" value="1"/>
</dbReference>
<dbReference type="Proteomes" id="UP001163550">
    <property type="component" value="Chromosome"/>
</dbReference>
<dbReference type="Pfam" id="PF03704">
    <property type="entry name" value="BTAD"/>
    <property type="match status" value="1"/>
</dbReference>
<dbReference type="InterPro" id="IPR035965">
    <property type="entry name" value="PAS-like_dom_sf"/>
</dbReference>
<dbReference type="CDD" id="cd00130">
    <property type="entry name" value="PAS"/>
    <property type="match status" value="1"/>
</dbReference>
<dbReference type="Gene3D" id="1.10.10.10">
    <property type="entry name" value="Winged helix-like DNA-binding domain superfamily/Winged helix DNA-binding domain"/>
    <property type="match status" value="1"/>
</dbReference>
<keyword evidence="6" id="KW-1185">Reference proteome</keyword>
<dbReference type="RefSeq" id="WP_070372156.1">
    <property type="nucleotide sequence ID" value="NZ_CABIIK010000007.1"/>
</dbReference>
<dbReference type="InterPro" id="IPR016032">
    <property type="entry name" value="Sig_transdc_resp-reg_C-effctor"/>
</dbReference>
<dbReference type="PANTHER" id="PTHR35807">
    <property type="entry name" value="TRANSCRIPTIONAL REGULATOR REDD-RELATED"/>
    <property type="match status" value="1"/>
</dbReference>
<dbReference type="Gene3D" id="1.25.40.10">
    <property type="entry name" value="Tetratricopeptide repeat domain"/>
    <property type="match status" value="1"/>
</dbReference>
<dbReference type="SUPFAM" id="SSF46894">
    <property type="entry name" value="C-terminal effector domain of the bipartite response regulators"/>
    <property type="match status" value="1"/>
</dbReference>
<gene>
    <name evidence="3" type="ORF">ACWI_28970</name>
    <name evidence="4" type="ORF">LNN31_06985</name>
</gene>